<organism evidence="9 11">
    <name type="scientific">Pichia sorbitophila (strain ATCC MYA-4447 / BCRC 22081 / CBS 7064 / NBRC 10061 / NRRL Y-12695)</name>
    <name type="common">Hybrid yeast</name>
    <dbReference type="NCBI Taxonomy" id="559304"/>
    <lineage>
        <taxon>Eukaryota</taxon>
        <taxon>Fungi</taxon>
        <taxon>Dikarya</taxon>
        <taxon>Ascomycota</taxon>
        <taxon>Saccharomycotina</taxon>
        <taxon>Pichiomycetes</taxon>
        <taxon>Debaryomycetaceae</taxon>
        <taxon>Millerozyma</taxon>
    </lineage>
</organism>
<keyword evidence="4" id="KW-0963">Cytoplasm</keyword>
<dbReference type="AlphaFoldDB" id="G8Y9X6"/>
<dbReference type="GO" id="GO:0005819">
    <property type="term" value="C:spindle"/>
    <property type="evidence" value="ECO:0007669"/>
    <property type="project" value="UniProtKB-SubCell"/>
</dbReference>
<name>G8Y9X6_PICSO</name>
<dbReference type="InterPro" id="IPR005635">
    <property type="entry name" value="Inner_centromere_prot_ARK-bd"/>
</dbReference>
<evidence type="ECO:0000256" key="4">
    <source>
        <dbReference type="ARBA" id="ARBA00022490"/>
    </source>
</evidence>
<protein>
    <submittedName>
        <fullName evidence="9">Piso0_003934 protein</fullName>
    </submittedName>
</protein>
<feature type="compositionally biased region" description="Polar residues" evidence="7">
    <location>
        <begin position="577"/>
        <end position="594"/>
    </location>
</feature>
<evidence type="ECO:0000313" key="11">
    <source>
        <dbReference type="Proteomes" id="UP000005222"/>
    </source>
</evidence>
<dbReference type="Proteomes" id="UP000005222">
    <property type="component" value="Chromosome K"/>
</dbReference>
<feature type="region of interest" description="Disordered" evidence="7">
    <location>
        <begin position="711"/>
        <end position="735"/>
    </location>
</feature>
<dbReference type="STRING" id="559304.G8Y9X6"/>
<feature type="compositionally biased region" description="Polar residues" evidence="7">
    <location>
        <begin position="114"/>
        <end position="146"/>
    </location>
</feature>
<keyword evidence="5" id="KW-0206">Cytoskeleton</keyword>
<dbReference type="HOGENOM" id="CLU_321614_0_0_1"/>
<evidence type="ECO:0000259" key="8">
    <source>
        <dbReference type="Pfam" id="PF03941"/>
    </source>
</evidence>
<feature type="domain" description="Inner centromere protein ARK-binding" evidence="8">
    <location>
        <begin position="921"/>
        <end position="972"/>
    </location>
</feature>
<evidence type="ECO:0000256" key="7">
    <source>
        <dbReference type="SAM" id="MobiDB-lite"/>
    </source>
</evidence>
<dbReference type="Proteomes" id="UP000005222">
    <property type="component" value="Chromosome L"/>
</dbReference>
<dbReference type="Pfam" id="PF03941">
    <property type="entry name" value="INCENP_ARK-bind"/>
    <property type="match status" value="1"/>
</dbReference>
<evidence type="ECO:0000256" key="2">
    <source>
        <dbReference type="ARBA" id="ARBA00004186"/>
    </source>
</evidence>
<feature type="compositionally biased region" description="Low complexity" evidence="7">
    <location>
        <begin position="147"/>
        <end position="158"/>
    </location>
</feature>
<feature type="compositionally biased region" description="Basic and acidic residues" evidence="7">
    <location>
        <begin position="263"/>
        <end position="279"/>
    </location>
</feature>
<comment type="subcellular location">
    <subcellularLocation>
        <location evidence="2">Cytoplasm</location>
        <location evidence="2">Cytoskeleton</location>
        <location evidence="2">Spindle</location>
    </subcellularLocation>
    <subcellularLocation>
        <location evidence="1">Nucleus</location>
    </subcellularLocation>
</comment>
<accession>G8Y9X6</accession>
<dbReference type="EMBL" id="FO082048">
    <property type="protein sequence ID" value="CCE84390.1"/>
    <property type="molecule type" value="Genomic_DNA"/>
</dbReference>
<feature type="region of interest" description="Disordered" evidence="7">
    <location>
        <begin position="972"/>
        <end position="993"/>
    </location>
</feature>
<evidence type="ECO:0000256" key="6">
    <source>
        <dbReference type="ARBA" id="ARBA00023242"/>
    </source>
</evidence>
<keyword evidence="11" id="KW-1185">Reference proteome</keyword>
<dbReference type="eggNOG" id="ENOG502RQ24">
    <property type="taxonomic scope" value="Eukaryota"/>
</dbReference>
<gene>
    <name evidence="9" type="primary">Piso0_003934</name>
    <name evidence="9" type="ORF">GNLVRS01_PISO0K05796g</name>
    <name evidence="10" type="ORF">GNLVRS01_PISO0L05797g</name>
</gene>
<feature type="compositionally biased region" description="Polar residues" evidence="7">
    <location>
        <begin position="907"/>
        <end position="918"/>
    </location>
</feature>
<feature type="region of interest" description="Disordered" evidence="7">
    <location>
        <begin position="577"/>
        <end position="658"/>
    </location>
</feature>
<evidence type="ECO:0000256" key="3">
    <source>
        <dbReference type="ARBA" id="ARBA00010042"/>
    </source>
</evidence>
<feature type="compositionally biased region" description="Low complexity" evidence="7">
    <location>
        <begin position="320"/>
        <end position="332"/>
    </location>
</feature>
<comment type="similarity">
    <text evidence="3">Belongs to the INCENP family.</text>
</comment>
<feature type="compositionally biased region" description="Basic and acidic residues" evidence="7">
    <location>
        <begin position="86"/>
        <end position="95"/>
    </location>
</feature>
<feature type="compositionally biased region" description="Polar residues" evidence="7">
    <location>
        <begin position="865"/>
        <end position="874"/>
    </location>
</feature>
<sequence>MSSSFWAIQAAKNKKNELVPGTSKWVANELYSMNSDVLTHTEAFYYGISNNVQELNEFMKGVVAGQDDKSLLSKLLAQEEEEEKEEKETPKDQKMLKSTNGAVEQEKIERSHSYSKATKPDSTSEADTTNGYENIMSPRSSPIMNNTTVTTQKTSKYTPKTPSPLKSDALSEKASSNADLSFIPIANTINPNKLDTLDHRQSDKKRETSGGYASAHDDSFKAISTAIRKSIADKSGPNFAAHTRQTDGYDMFAKELSAGINTENKERDTRENSKSDENHVNASLKSSRKRQTRTPKQIARTPKRTSVFVSLPSREPLTISSSSSKSVSGLSSMKGKPSKLFEKLDNASKFENMSSSMQQSPVTIKRRKIPFENDGSTSISSTFIKESMKRRSLVKPIPLGGVKGRESQNMFDKRASYVQSNKEKTQNEEQIHAVPDTHTHKLQSSTSFMKMPNSIHKDEFENEITTEENFQKFKYNTTAVAQRQSLSSARKKSENVFSVDDKSDHNEGSARGTFTMHRTTGLHTEQRSAVQTAMNNDKISSTNGNEVGNKIIKSPTLNSADSVLRRARNVFLTNSKSAGSQYDTTGISSTTSPYKSGYGPPTRRKSPIRSPTIAKPRKMSTYSPRNLEKPKRSPPVSPVRQSSKKPLRDTKSPLRVTADAGNGEFKHLQGKAESDLISRLMAPTSSSAAKSVRSSNRIKENEINNTSKNKFLTTTLNPNKSSIPLKSMEKTPQLSYSTEKIPDETIKETKIPLKIESNNIPPLKKKSLMAERSEAAAQKPKQKIVIAMNHKLDTKVPQNLIPIKGNGRELKERNTPVDHDYMKGSLAMSDVPDLQISNFASANEQYNAEGYRREQRELMAEHRSVTSQGVMNKTKQNEARAPNILRTSYHKTPKRKQIKDSEALKTPSGNQNQQTSNLLPDIPTDEEDLKSQKALQSWAESPQLRKILSQNRNIDPVSIFGEVPRLDIDEIFESQASRSRGKASPIGYNNRKT</sequence>
<keyword evidence="6" id="KW-0539">Nucleus</keyword>
<evidence type="ECO:0000313" key="9">
    <source>
        <dbReference type="EMBL" id="CCE83359.1"/>
    </source>
</evidence>
<evidence type="ECO:0000256" key="5">
    <source>
        <dbReference type="ARBA" id="ARBA00023212"/>
    </source>
</evidence>
<proteinExistence type="inferred from homology"/>
<feature type="region of interest" description="Disordered" evidence="7">
    <location>
        <begin position="78"/>
        <end position="219"/>
    </location>
</feature>
<feature type="region of interest" description="Disordered" evidence="7">
    <location>
        <begin position="864"/>
        <end position="937"/>
    </location>
</feature>
<dbReference type="EMBL" id="FO082049">
    <property type="protein sequence ID" value="CCE83359.1"/>
    <property type="molecule type" value="Genomic_DNA"/>
</dbReference>
<dbReference type="OrthoDB" id="6123at2759"/>
<reference evidence="9" key="1">
    <citation type="submission" date="2011-10" db="EMBL/GenBank/DDBJ databases">
        <authorList>
            <person name="Genoscope - CEA"/>
        </authorList>
    </citation>
    <scope>NUCLEOTIDE SEQUENCE</scope>
</reference>
<feature type="compositionally biased region" description="Basic and acidic residues" evidence="7">
    <location>
        <begin position="195"/>
        <end position="208"/>
    </location>
</feature>
<evidence type="ECO:0000313" key="10">
    <source>
        <dbReference type="EMBL" id="CCE84390.1"/>
    </source>
</evidence>
<feature type="region of interest" description="Disordered" evidence="7">
    <location>
        <begin position="232"/>
        <end position="337"/>
    </location>
</feature>
<reference evidence="11" key="2">
    <citation type="journal article" date="2012" name="G3 (Bethesda)">
        <title>Pichia sorbitophila, an interspecies yeast hybrid reveals early steps of genome resolution following polyploidization.</title>
        <authorList>
            <person name="Leh Louis V."/>
            <person name="Despons L."/>
            <person name="Friedrich A."/>
            <person name="Martin T."/>
            <person name="Durrens P."/>
            <person name="Casaregola S."/>
            <person name="Neuveglise C."/>
            <person name="Fairhead C."/>
            <person name="Marck C."/>
            <person name="Cruz J.A."/>
            <person name="Straub M.L."/>
            <person name="Kugler V."/>
            <person name="Sacerdot C."/>
            <person name="Uzunov Z."/>
            <person name="Thierry A."/>
            <person name="Weiss S."/>
            <person name="Bleykasten C."/>
            <person name="De Montigny J."/>
            <person name="Jacques N."/>
            <person name="Jung P."/>
            <person name="Lemaire M."/>
            <person name="Mallet S."/>
            <person name="Morel G."/>
            <person name="Richard G.F."/>
            <person name="Sarkar A."/>
            <person name="Savel G."/>
            <person name="Schacherer J."/>
            <person name="Seret M.L."/>
            <person name="Talla E."/>
            <person name="Samson G."/>
            <person name="Jubin C."/>
            <person name="Poulain J."/>
            <person name="Vacherie B."/>
            <person name="Barbe V."/>
            <person name="Pelletier E."/>
            <person name="Sherman D.J."/>
            <person name="Westhof E."/>
            <person name="Weissenbach J."/>
            <person name="Baret P.V."/>
            <person name="Wincker P."/>
            <person name="Gaillardin C."/>
            <person name="Dujon B."/>
            <person name="Souciet J.L."/>
        </authorList>
    </citation>
    <scope>NUCLEOTIDE SEQUENCE [LARGE SCALE GENOMIC DNA]</scope>
    <source>
        <strain evidence="11">ATCC MYA-4447 / BCRC 22081 / CBS 7064 / NBRC 10061 / NRRL Y-12695</strain>
    </source>
</reference>
<dbReference type="GO" id="GO:0005634">
    <property type="term" value="C:nucleus"/>
    <property type="evidence" value="ECO:0007669"/>
    <property type="project" value="UniProtKB-SubCell"/>
</dbReference>
<evidence type="ECO:0000256" key="1">
    <source>
        <dbReference type="ARBA" id="ARBA00004123"/>
    </source>
</evidence>
<dbReference type="InParanoid" id="G8Y9X6"/>
<feature type="compositionally biased region" description="Basic residues" evidence="7">
    <location>
        <begin position="888"/>
        <end position="897"/>
    </location>
</feature>